<reference evidence="7" key="1">
    <citation type="journal article" date="2017" name="Plant J.">
        <title>The pomegranate (Punica granatum L.) genome and the genomics of punicalagin biosynthesis.</title>
        <authorList>
            <person name="Qin G."/>
            <person name="Xu C."/>
            <person name="Ming R."/>
            <person name="Tang H."/>
            <person name="Guyot R."/>
            <person name="Kramer E.M."/>
            <person name="Hu Y."/>
            <person name="Yi X."/>
            <person name="Qi Y."/>
            <person name="Xu X."/>
            <person name="Gao Z."/>
            <person name="Pan H."/>
            <person name="Jian J."/>
            <person name="Tian Y."/>
            <person name="Yue Z."/>
            <person name="Xu Y."/>
        </authorList>
    </citation>
    <scope>NUCLEOTIDE SEQUENCE [LARGE SCALE GENOMIC DNA]</scope>
    <source>
        <strain evidence="7">cv. Dabenzi</strain>
    </source>
</reference>
<dbReference type="InterPro" id="IPR050130">
    <property type="entry name" value="ClpA_ClpB"/>
</dbReference>
<dbReference type="GO" id="GO:0005737">
    <property type="term" value="C:cytoplasm"/>
    <property type="evidence" value="ECO:0007669"/>
    <property type="project" value="TreeGrafter"/>
</dbReference>
<protein>
    <recommendedName>
        <fullName evidence="5">ATPase AAA-type core domain-containing protein</fullName>
    </recommendedName>
</protein>
<accession>A0A218XAG0</accession>
<sequence>MLVTPREVSSLRLSVAGLMVLFDEIEKVHPDVFNMMLQILEDGRLTDSKGRTVSFKNMLQIMTSNVGSSVIEKEGRRTGFHLHYDEDSSYNRIKILMTEELEHFRTD</sequence>
<evidence type="ECO:0000256" key="4">
    <source>
        <dbReference type="ARBA" id="ARBA00022840"/>
    </source>
</evidence>
<evidence type="ECO:0000256" key="2">
    <source>
        <dbReference type="ARBA" id="ARBA00022737"/>
    </source>
</evidence>
<dbReference type="PANTHER" id="PTHR11638:SF155">
    <property type="entry name" value="CHAPERONE PROTEIN CLPC1, CHLOROPLASTIC-LIKE"/>
    <property type="match status" value="1"/>
</dbReference>
<dbReference type="Gene3D" id="3.40.50.300">
    <property type="entry name" value="P-loop containing nucleotide triphosphate hydrolases"/>
    <property type="match status" value="1"/>
</dbReference>
<evidence type="ECO:0000256" key="3">
    <source>
        <dbReference type="ARBA" id="ARBA00022741"/>
    </source>
</evidence>
<keyword evidence="3" id="KW-0547">Nucleotide-binding</keyword>
<dbReference type="SUPFAM" id="SSF52540">
    <property type="entry name" value="P-loop containing nucleoside triphosphate hydrolases"/>
    <property type="match status" value="1"/>
</dbReference>
<evidence type="ECO:0000313" key="6">
    <source>
        <dbReference type="EMBL" id="OWM81947.1"/>
    </source>
</evidence>
<feature type="domain" description="ATPase AAA-type core" evidence="5">
    <location>
        <begin position="19"/>
        <end position="100"/>
    </location>
</feature>
<name>A0A218XAG0_PUNGR</name>
<comment type="caution">
    <text evidence="6">The sequence shown here is derived from an EMBL/GenBank/DDBJ whole genome shotgun (WGS) entry which is preliminary data.</text>
</comment>
<dbReference type="Pfam" id="PF07724">
    <property type="entry name" value="AAA_2"/>
    <property type="match status" value="1"/>
</dbReference>
<evidence type="ECO:0000313" key="7">
    <source>
        <dbReference type="Proteomes" id="UP000197138"/>
    </source>
</evidence>
<dbReference type="EMBL" id="MTKT01002122">
    <property type="protein sequence ID" value="OWM81947.1"/>
    <property type="molecule type" value="Genomic_DNA"/>
</dbReference>
<dbReference type="GO" id="GO:0034605">
    <property type="term" value="P:cellular response to heat"/>
    <property type="evidence" value="ECO:0007669"/>
    <property type="project" value="TreeGrafter"/>
</dbReference>
<organism evidence="6 7">
    <name type="scientific">Punica granatum</name>
    <name type="common">Pomegranate</name>
    <dbReference type="NCBI Taxonomy" id="22663"/>
    <lineage>
        <taxon>Eukaryota</taxon>
        <taxon>Viridiplantae</taxon>
        <taxon>Streptophyta</taxon>
        <taxon>Embryophyta</taxon>
        <taxon>Tracheophyta</taxon>
        <taxon>Spermatophyta</taxon>
        <taxon>Magnoliopsida</taxon>
        <taxon>eudicotyledons</taxon>
        <taxon>Gunneridae</taxon>
        <taxon>Pentapetalae</taxon>
        <taxon>rosids</taxon>
        <taxon>malvids</taxon>
        <taxon>Myrtales</taxon>
        <taxon>Lythraceae</taxon>
        <taxon>Punica</taxon>
    </lineage>
</organism>
<dbReference type="GO" id="GO:0016887">
    <property type="term" value="F:ATP hydrolysis activity"/>
    <property type="evidence" value="ECO:0007669"/>
    <property type="project" value="InterPro"/>
</dbReference>
<keyword evidence="1" id="KW-0934">Plastid</keyword>
<dbReference type="InterPro" id="IPR003959">
    <property type="entry name" value="ATPase_AAA_core"/>
</dbReference>
<keyword evidence="4" id="KW-0067">ATP-binding</keyword>
<dbReference type="InterPro" id="IPR027417">
    <property type="entry name" value="P-loop_NTPase"/>
</dbReference>
<evidence type="ECO:0000256" key="1">
    <source>
        <dbReference type="ARBA" id="ARBA00022528"/>
    </source>
</evidence>
<dbReference type="InterPro" id="IPR001270">
    <property type="entry name" value="ClpA/B"/>
</dbReference>
<dbReference type="PANTHER" id="PTHR11638">
    <property type="entry name" value="ATP-DEPENDENT CLP PROTEASE"/>
    <property type="match status" value="1"/>
</dbReference>
<dbReference type="GO" id="GO:0005524">
    <property type="term" value="F:ATP binding"/>
    <property type="evidence" value="ECO:0007669"/>
    <property type="project" value="UniProtKB-KW"/>
</dbReference>
<evidence type="ECO:0000259" key="5">
    <source>
        <dbReference type="Pfam" id="PF07724"/>
    </source>
</evidence>
<keyword evidence="2" id="KW-0677">Repeat</keyword>
<gene>
    <name evidence="6" type="ORF">CDL15_Pgr027145</name>
</gene>
<dbReference type="Proteomes" id="UP000197138">
    <property type="component" value="Unassembled WGS sequence"/>
</dbReference>
<dbReference type="PRINTS" id="PR00300">
    <property type="entry name" value="CLPPROTEASEA"/>
</dbReference>
<proteinExistence type="predicted"/>
<keyword evidence="1" id="KW-0150">Chloroplast</keyword>
<dbReference type="AlphaFoldDB" id="A0A218XAG0"/>